<dbReference type="InterPro" id="IPR036291">
    <property type="entry name" value="NAD(P)-bd_dom_sf"/>
</dbReference>
<protein>
    <recommendedName>
        <fullName evidence="3 6">Mannitol-1-phosphate 5-dehydrogenase</fullName>
        <ecNumber evidence="2 6">1.1.1.17</ecNumber>
    </recommendedName>
</protein>
<dbReference type="GO" id="GO:0019592">
    <property type="term" value="P:mannitol catabolic process"/>
    <property type="evidence" value="ECO:0007669"/>
    <property type="project" value="TreeGrafter"/>
</dbReference>
<evidence type="ECO:0000259" key="8">
    <source>
        <dbReference type="Pfam" id="PF08125"/>
    </source>
</evidence>
<evidence type="ECO:0000256" key="4">
    <source>
        <dbReference type="ARBA" id="ARBA00023002"/>
    </source>
</evidence>
<dbReference type="GO" id="GO:0008926">
    <property type="term" value="F:mannitol-1-phosphate 5-dehydrogenase activity"/>
    <property type="evidence" value="ECO:0007669"/>
    <property type="project" value="UniProtKB-UniRule"/>
</dbReference>
<dbReference type="Proteomes" id="UP000885660">
    <property type="component" value="Unassembled WGS sequence"/>
</dbReference>
<comment type="catalytic activity">
    <reaction evidence="6">
        <text>D-mannitol 1-phosphate + NAD(+) = beta-D-fructose 6-phosphate + NADH + H(+)</text>
        <dbReference type="Rhea" id="RHEA:19661"/>
        <dbReference type="ChEBI" id="CHEBI:15378"/>
        <dbReference type="ChEBI" id="CHEBI:57540"/>
        <dbReference type="ChEBI" id="CHEBI:57634"/>
        <dbReference type="ChEBI" id="CHEBI:57945"/>
        <dbReference type="ChEBI" id="CHEBI:61381"/>
        <dbReference type="EC" id="1.1.1.17"/>
    </reaction>
</comment>
<dbReference type="InterPro" id="IPR013328">
    <property type="entry name" value="6PGD_dom2"/>
</dbReference>
<keyword evidence="5 6" id="KW-0520">NAD</keyword>
<dbReference type="Pfam" id="PF01232">
    <property type="entry name" value="Mannitol_dh"/>
    <property type="match status" value="1"/>
</dbReference>
<dbReference type="PANTHER" id="PTHR30524:SF0">
    <property type="entry name" value="ALTRONATE OXIDOREDUCTASE-RELATED"/>
    <property type="match status" value="1"/>
</dbReference>
<dbReference type="InterPro" id="IPR023028">
    <property type="entry name" value="Mannitol_1_phos_5_DH"/>
</dbReference>
<evidence type="ECO:0000256" key="1">
    <source>
        <dbReference type="ARBA" id="ARBA00006541"/>
    </source>
</evidence>
<comment type="similarity">
    <text evidence="1 6">Belongs to the mannitol dehydrogenase family.</text>
</comment>
<evidence type="ECO:0000313" key="9">
    <source>
        <dbReference type="EMBL" id="HDN84652.1"/>
    </source>
</evidence>
<name>A0A7V0N0J0_UNCAE</name>
<proteinExistence type="inferred from homology"/>
<dbReference type="Gene3D" id="3.40.50.720">
    <property type="entry name" value="NAD(P)-binding Rossmann-like Domain"/>
    <property type="match status" value="1"/>
</dbReference>
<dbReference type="GO" id="GO:0005829">
    <property type="term" value="C:cytosol"/>
    <property type="evidence" value="ECO:0007669"/>
    <property type="project" value="TreeGrafter"/>
</dbReference>
<dbReference type="Gene3D" id="1.10.1040.10">
    <property type="entry name" value="N-(1-d-carboxylethyl)-l-norvaline Dehydrogenase, domain 2"/>
    <property type="match status" value="1"/>
</dbReference>
<dbReference type="InterPro" id="IPR000669">
    <property type="entry name" value="Mannitol_DH"/>
</dbReference>
<dbReference type="InterPro" id="IPR008927">
    <property type="entry name" value="6-PGluconate_DH-like_C_sf"/>
</dbReference>
<dbReference type="EMBL" id="DRBC01000161">
    <property type="protein sequence ID" value="HDN84652.1"/>
    <property type="molecule type" value="Genomic_DNA"/>
</dbReference>
<dbReference type="HAMAP" id="MF_00196">
    <property type="entry name" value="Mannitol_dehydrog"/>
    <property type="match status" value="1"/>
</dbReference>
<dbReference type="PRINTS" id="PR00084">
    <property type="entry name" value="MTLDHDRGNASE"/>
</dbReference>
<feature type="domain" description="Mannitol dehydrogenase C-terminal" evidence="8">
    <location>
        <begin position="209"/>
        <end position="349"/>
    </location>
</feature>
<dbReference type="InterPro" id="IPR013131">
    <property type="entry name" value="Mannitol_DH_N"/>
</dbReference>
<gene>
    <name evidence="6" type="primary">mtlD</name>
    <name evidence="9" type="ORF">ENG47_02685</name>
</gene>
<evidence type="ECO:0000256" key="3">
    <source>
        <dbReference type="ARBA" id="ARBA00016219"/>
    </source>
</evidence>
<dbReference type="Pfam" id="PF08125">
    <property type="entry name" value="Mannitol_dh_C"/>
    <property type="match status" value="1"/>
</dbReference>
<evidence type="ECO:0000256" key="6">
    <source>
        <dbReference type="HAMAP-Rule" id="MF_00196"/>
    </source>
</evidence>
<reference evidence="9" key="1">
    <citation type="journal article" date="2020" name="mSystems">
        <title>Genome- and Community-Level Interaction Insights into Carbon Utilization and Element Cycling Functions of Hydrothermarchaeota in Hydrothermal Sediment.</title>
        <authorList>
            <person name="Zhou Z."/>
            <person name="Liu Y."/>
            <person name="Xu W."/>
            <person name="Pan J."/>
            <person name="Luo Z.H."/>
            <person name="Li M."/>
        </authorList>
    </citation>
    <scope>NUCLEOTIDE SEQUENCE [LARGE SCALE GENOMIC DNA]</scope>
    <source>
        <strain evidence="9">HyVt-219</strain>
    </source>
</reference>
<sequence>MKKVVQFGAGNIGRGFLGQLFNSSGYEIVFVDIDPRIINSLNQKGSYRLKIVGDNPQEIVIDKVKAINAEDVDRVVEEIRGAELLATAVGAKNLPSVAHLVAKGIEKRAKENIKEPINLIICENLPHASKVLKKYLLKEIDPSFINYLNTYLGLVESVVSRMVPVIPQEIREKDPTFIMAEEYSILPVDKNGFKGKIPKIKGIIPYPNLFAYEEQKLFTHNTGHAVCAYLGYQKGYRYIWESIQDNEIRGTVENALTETSKALVKKHHFKLEEQQNLVKDLLHRFANKALGDTVIRVGRDPIRKLGPNDRLIGAAKLALKYEIIPVNICRGIAAAIFFDYSKDPEAVKLVRLREKEGVDGVLKNICQVDPRGKIAQLVKKNVEDGRFKI</sequence>
<feature type="domain" description="Mannitol dehydrogenase N-terminal" evidence="7">
    <location>
        <begin position="3"/>
        <end position="202"/>
    </location>
</feature>
<evidence type="ECO:0000256" key="2">
    <source>
        <dbReference type="ARBA" id="ARBA00012939"/>
    </source>
</evidence>
<dbReference type="AlphaFoldDB" id="A0A7V0N0J0"/>
<comment type="caution">
    <text evidence="9">The sequence shown here is derived from an EMBL/GenBank/DDBJ whole genome shotgun (WGS) entry which is preliminary data.</text>
</comment>
<dbReference type="EC" id="1.1.1.17" evidence="2 6"/>
<organism evidence="9">
    <name type="scientific">Aerophobetes bacterium</name>
    <dbReference type="NCBI Taxonomy" id="2030807"/>
    <lineage>
        <taxon>Bacteria</taxon>
        <taxon>Candidatus Aerophobota</taxon>
    </lineage>
</organism>
<feature type="binding site" evidence="6">
    <location>
        <begin position="4"/>
        <end position="15"/>
    </location>
    <ligand>
        <name>NAD(+)</name>
        <dbReference type="ChEBI" id="CHEBI:57540"/>
    </ligand>
</feature>
<keyword evidence="4 6" id="KW-0560">Oxidoreductase</keyword>
<accession>A0A7V0N0J0</accession>
<dbReference type="SUPFAM" id="SSF48179">
    <property type="entry name" value="6-phosphogluconate dehydrogenase C-terminal domain-like"/>
    <property type="match status" value="1"/>
</dbReference>
<evidence type="ECO:0000256" key="5">
    <source>
        <dbReference type="ARBA" id="ARBA00023027"/>
    </source>
</evidence>
<evidence type="ECO:0000259" key="7">
    <source>
        <dbReference type="Pfam" id="PF01232"/>
    </source>
</evidence>
<dbReference type="PANTHER" id="PTHR30524">
    <property type="entry name" value="MANNITOL-1-PHOSPHATE 5-DEHYDROGENASE"/>
    <property type="match status" value="1"/>
</dbReference>
<dbReference type="InterPro" id="IPR013118">
    <property type="entry name" value="Mannitol_DH_C"/>
</dbReference>
<dbReference type="SUPFAM" id="SSF51735">
    <property type="entry name" value="NAD(P)-binding Rossmann-fold domains"/>
    <property type="match status" value="1"/>
</dbReference>